<accession>C0CL34</accession>
<dbReference type="eggNOG" id="COG2604">
    <property type="taxonomic scope" value="Bacteria"/>
</dbReference>
<sequence length="277" mass="32624">MNEKMRKAVKPVYNAGKQIWYGTTGFFYGHGMFLNENFRRLAGYQNLHKGERCFLIGTGPSLRAEDLDMIKDEYAIGCNMLYKLYDKTVWRPTYYCMTDRVYAKHQSQEMVRYVDVPIFTPRSTYQRMTGKSKNIIYVNDIYDYETYKIRGKMLSYCWLKASVMLFMMELAVYMGFSEIYLLGVDCTNTYTANGHFIKDYMKEDTKKAEDQRIKRDLKKKQLTPEEMGLHNYRRSIEAYEVVHKFTQSCGVKIYNATRGGDLEVFPRVTLENLEGIC</sequence>
<feature type="transmembrane region" description="Helical" evidence="1">
    <location>
        <begin position="157"/>
        <end position="176"/>
    </location>
</feature>
<dbReference type="Gene3D" id="3.90.1480.10">
    <property type="entry name" value="Alpha-2,3-sialyltransferase"/>
    <property type="match status" value="1"/>
</dbReference>
<evidence type="ECO:0000259" key="2">
    <source>
        <dbReference type="Pfam" id="PF01973"/>
    </source>
</evidence>
<reference evidence="3 4" key="1">
    <citation type="submission" date="2009-01" db="EMBL/GenBank/DDBJ databases">
        <authorList>
            <person name="Fulton L."/>
            <person name="Clifton S."/>
            <person name="Fulton B."/>
            <person name="Xu J."/>
            <person name="Minx P."/>
            <person name="Pepin K.H."/>
            <person name="Johnson M."/>
            <person name="Bhonagiri V."/>
            <person name="Nash W.E."/>
            <person name="Mardis E.R."/>
            <person name="Wilson R.K."/>
        </authorList>
    </citation>
    <scope>NUCLEOTIDE SEQUENCE [LARGE SCALE GENOMIC DNA]</scope>
    <source>
        <strain evidence="4">DSM 10507 / JCM 14656 / S5a33</strain>
    </source>
</reference>
<reference evidence="3 4" key="2">
    <citation type="submission" date="2009-02" db="EMBL/GenBank/DDBJ databases">
        <title>Draft genome sequence of Blautia hydrogenotrophica DSM 10507 (Ruminococcus hydrogenotrophicus DSM 10507).</title>
        <authorList>
            <person name="Sudarsanam P."/>
            <person name="Ley R."/>
            <person name="Guruge J."/>
            <person name="Turnbaugh P.J."/>
            <person name="Mahowald M."/>
            <person name="Liep D."/>
            <person name="Gordon J."/>
        </authorList>
    </citation>
    <scope>NUCLEOTIDE SEQUENCE [LARGE SCALE GENOMIC DNA]</scope>
    <source>
        <strain evidence="4">DSM 10507 / JCM 14656 / S5a33</strain>
    </source>
</reference>
<dbReference type="GeneID" id="86820206"/>
<proteinExistence type="predicted"/>
<dbReference type="Pfam" id="PF01973">
    <property type="entry name" value="MptE-like"/>
    <property type="match status" value="1"/>
</dbReference>
<evidence type="ECO:0000313" key="3">
    <source>
        <dbReference type="EMBL" id="EEG49522.1"/>
    </source>
</evidence>
<dbReference type="InterPro" id="IPR002826">
    <property type="entry name" value="MptE-like"/>
</dbReference>
<feature type="domain" description="6-hydroxymethylpterin diphosphokinase MptE-like" evidence="2">
    <location>
        <begin position="44"/>
        <end position="189"/>
    </location>
</feature>
<name>C0CL34_BLAHS</name>
<protein>
    <recommendedName>
        <fullName evidence="2">6-hydroxymethylpterin diphosphokinase MptE-like domain-containing protein</fullName>
    </recommendedName>
</protein>
<dbReference type="PATRIC" id="fig|476272.21.peg.2904"/>
<gene>
    <name evidence="3" type="ORF">RUMHYD_01555</name>
</gene>
<dbReference type="EMBL" id="ACBZ01000076">
    <property type="protein sequence ID" value="EEG49522.1"/>
    <property type="molecule type" value="Genomic_DNA"/>
</dbReference>
<keyword evidence="4" id="KW-1185">Reference proteome</keyword>
<evidence type="ECO:0000313" key="4">
    <source>
        <dbReference type="Proteomes" id="UP000003100"/>
    </source>
</evidence>
<keyword evidence="1" id="KW-0812">Transmembrane</keyword>
<keyword evidence="1" id="KW-1133">Transmembrane helix</keyword>
<dbReference type="RefSeq" id="WP_005947778.1">
    <property type="nucleotide sequence ID" value="NZ_CP136423.1"/>
</dbReference>
<organism evidence="3 4">
    <name type="scientific">Blautia hydrogenotrophica (strain DSM 10507 / JCM 14656 / S5a33)</name>
    <name type="common">Ruminococcus hydrogenotrophicus</name>
    <dbReference type="NCBI Taxonomy" id="476272"/>
    <lineage>
        <taxon>Bacteria</taxon>
        <taxon>Bacillati</taxon>
        <taxon>Bacillota</taxon>
        <taxon>Clostridia</taxon>
        <taxon>Lachnospirales</taxon>
        <taxon>Lachnospiraceae</taxon>
        <taxon>Blautia</taxon>
    </lineage>
</organism>
<comment type="caution">
    <text evidence="3">The sequence shown here is derived from an EMBL/GenBank/DDBJ whole genome shotgun (WGS) entry which is preliminary data.</text>
</comment>
<keyword evidence="1" id="KW-0472">Membrane</keyword>
<dbReference type="Proteomes" id="UP000003100">
    <property type="component" value="Unassembled WGS sequence"/>
</dbReference>
<dbReference type="AlphaFoldDB" id="C0CL34"/>
<evidence type="ECO:0000256" key="1">
    <source>
        <dbReference type="SAM" id="Phobius"/>
    </source>
</evidence>
<dbReference type="HOGENOM" id="CLU_073855_0_0_9"/>